<dbReference type="EMBL" id="LUCM01002408">
    <property type="protein sequence ID" value="KAA0197384.1"/>
    <property type="molecule type" value="Genomic_DNA"/>
</dbReference>
<comment type="caution">
    <text evidence="3">The sequence shown here is derived from an EMBL/GenBank/DDBJ whole genome shotgun (WGS) entry which is preliminary data.</text>
</comment>
<dbReference type="GO" id="GO:0007017">
    <property type="term" value="P:microtubule-based process"/>
    <property type="evidence" value="ECO:0007669"/>
    <property type="project" value="InterPro"/>
</dbReference>
<dbReference type="PROSITE" id="PS00018">
    <property type="entry name" value="EF_HAND_1"/>
    <property type="match status" value="1"/>
</dbReference>
<dbReference type="Proteomes" id="UP000728185">
    <property type="component" value="Unassembled WGS sequence"/>
</dbReference>
<name>A0A8E0S239_9TREM</name>
<dbReference type="Pfam" id="PF01221">
    <property type="entry name" value="Dynein_light"/>
    <property type="match status" value="1"/>
</dbReference>
<dbReference type="Pfam" id="PF13499">
    <property type="entry name" value="EF-hand_7"/>
    <property type="match status" value="1"/>
</dbReference>
<dbReference type="InterPro" id="IPR002048">
    <property type="entry name" value="EF_hand_dom"/>
</dbReference>
<dbReference type="GO" id="GO:0005509">
    <property type="term" value="F:calcium ion binding"/>
    <property type="evidence" value="ECO:0007669"/>
    <property type="project" value="InterPro"/>
</dbReference>
<protein>
    <recommendedName>
        <fullName evidence="2">EF-hand domain-containing protein</fullName>
    </recommendedName>
</protein>
<sequence>MDPFLKVFFSIDRDGSGKITIDELQEYIEKNNMEDSMVYDWQRLFDPENTGGITLERFCDTLGIAPAEAQVQRDYMNRQNQATPDTENGIKILYADVSDSLKEEILNKMIQLLSSSKSKEDAAIQLKKYLDDKYGRSWVVLLTADCFWLQATQIDQSICCFRTKNTSCLIWRTYEGD</sequence>
<keyword evidence="1" id="KW-0106">Calcium</keyword>
<accession>A0A8E0S239</accession>
<dbReference type="InterPro" id="IPR011992">
    <property type="entry name" value="EF-hand-dom_pair"/>
</dbReference>
<dbReference type="Gene3D" id="1.10.238.10">
    <property type="entry name" value="EF-hand"/>
    <property type="match status" value="1"/>
</dbReference>
<evidence type="ECO:0000256" key="1">
    <source>
        <dbReference type="ARBA" id="ARBA00022837"/>
    </source>
</evidence>
<dbReference type="InterPro" id="IPR037177">
    <property type="entry name" value="DLC_sf"/>
</dbReference>
<dbReference type="Gene3D" id="3.30.740.10">
    <property type="entry name" value="Protein Inhibitor Of Neuronal Nitric Oxide Synthase"/>
    <property type="match status" value="1"/>
</dbReference>
<dbReference type="SUPFAM" id="SSF54648">
    <property type="entry name" value="DLC"/>
    <property type="match status" value="1"/>
</dbReference>
<dbReference type="SUPFAM" id="SSF47473">
    <property type="entry name" value="EF-hand"/>
    <property type="match status" value="1"/>
</dbReference>
<keyword evidence="4" id="KW-1185">Reference proteome</keyword>
<evidence type="ECO:0000259" key="2">
    <source>
        <dbReference type="PROSITE" id="PS50222"/>
    </source>
</evidence>
<dbReference type="OrthoDB" id="186625at2759"/>
<evidence type="ECO:0000313" key="3">
    <source>
        <dbReference type="EMBL" id="KAA0197384.1"/>
    </source>
</evidence>
<dbReference type="InterPro" id="IPR001372">
    <property type="entry name" value="Dynein_light_chain_typ-1/2"/>
</dbReference>
<organism evidence="3 4">
    <name type="scientific">Fasciolopsis buskii</name>
    <dbReference type="NCBI Taxonomy" id="27845"/>
    <lineage>
        <taxon>Eukaryota</taxon>
        <taxon>Metazoa</taxon>
        <taxon>Spiralia</taxon>
        <taxon>Lophotrochozoa</taxon>
        <taxon>Platyhelminthes</taxon>
        <taxon>Trematoda</taxon>
        <taxon>Digenea</taxon>
        <taxon>Plagiorchiida</taxon>
        <taxon>Echinostomata</taxon>
        <taxon>Echinostomatoidea</taxon>
        <taxon>Fasciolidae</taxon>
        <taxon>Fasciolopsis</taxon>
    </lineage>
</organism>
<dbReference type="AlphaFoldDB" id="A0A8E0S239"/>
<dbReference type="SMART" id="SM01375">
    <property type="entry name" value="Dynein_light"/>
    <property type="match status" value="1"/>
</dbReference>
<proteinExistence type="predicted"/>
<dbReference type="PROSITE" id="PS50222">
    <property type="entry name" value="EF_HAND_2"/>
    <property type="match status" value="1"/>
</dbReference>
<reference evidence="3" key="1">
    <citation type="submission" date="2019-05" db="EMBL/GenBank/DDBJ databases">
        <title>Annotation for the trematode Fasciolopsis buski.</title>
        <authorList>
            <person name="Choi Y.-J."/>
        </authorList>
    </citation>
    <scope>NUCLEOTIDE SEQUENCE</scope>
    <source>
        <strain evidence="3">HT</strain>
        <tissue evidence="3">Whole worm</tissue>
    </source>
</reference>
<dbReference type="InterPro" id="IPR018247">
    <property type="entry name" value="EF_Hand_1_Ca_BS"/>
</dbReference>
<dbReference type="GO" id="GO:0030286">
    <property type="term" value="C:dynein complex"/>
    <property type="evidence" value="ECO:0007669"/>
    <property type="project" value="InterPro"/>
</dbReference>
<gene>
    <name evidence="3" type="ORF">FBUS_01314</name>
</gene>
<evidence type="ECO:0000313" key="4">
    <source>
        <dbReference type="Proteomes" id="UP000728185"/>
    </source>
</evidence>
<feature type="domain" description="EF-hand" evidence="2">
    <location>
        <begin position="1"/>
        <end position="34"/>
    </location>
</feature>